<feature type="compositionally biased region" description="Basic and acidic residues" evidence="2">
    <location>
        <begin position="662"/>
        <end position="712"/>
    </location>
</feature>
<feature type="repeat" description="TPR" evidence="1">
    <location>
        <begin position="153"/>
        <end position="186"/>
    </location>
</feature>
<accession>A0A7V5LJM1</accession>
<dbReference type="PANTHER" id="PTHR12558">
    <property type="entry name" value="CELL DIVISION CYCLE 16,23,27"/>
    <property type="match status" value="1"/>
</dbReference>
<dbReference type="SUPFAM" id="SSF48452">
    <property type="entry name" value="TPR-like"/>
    <property type="match status" value="2"/>
</dbReference>
<sequence>MIHFNKKTAIIISLIFLLSCAYYNTFFNAKRYYNKALEKQKNTKSTQKLPGDVKKNYQAAIEKSWKLIKIYGDSNKYADDALLLIGKAYYNIGDYTKAERTLNQFLLKFLKSDLIPEAKLWLARTYVAQERKEDALKLLNSLLSQKLPKRLAAEAFYILGKLHFEQGEYEEAIKFLTRSVDITRDDEMKGDALFMMGDAYYQLNEYENAIDSYDKLSKLDIPAVREYEATAKKVESLIELEKYEEAEKILRKMLSSPRFKDQFSLIETRLANLYEIQGETDLARDYYYEIIKKYQRKEGAILSYYYLGQLYEYEYANFDSAQSYYEKVKNLKSNPEVLEDAREKSKLLKEYLKLRDLLSKDKQDLLKLQRGDSLLTDSLEVAGDSIVVGQSAQEQANLVQTKFGMRPKKIFEIPEKENEEFWQRVRFYKDSLQKARRDTILTYQDSLKLFPEKKAKKRARKVLVSRTPEEVKESFKKNSFAKAEYFLLKYQNYDSAATAYAQFAKQFDDSVLTPKAYYTLYYIYHNLKHDSLKADSLRQLIISKYPETIYGKKLRGVVDKKMEVELVSQSATLYRQAEDLLDQAQYKKALQIFKQIAETDSGSVWAQKARFAIAYIYEKYLNNVQKAIDAYSELVKEYPTSKFATIAKNKIAPPPPEPTPEEQAKAEKQNETKQKTLEGETSEDQEKQQIKSRKPPLEEKKVPAQKKPLRER</sequence>
<evidence type="ECO:0000256" key="1">
    <source>
        <dbReference type="PROSITE-ProRule" id="PRU00339"/>
    </source>
</evidence>
<comment type="caution">
    <text evidence="3">The sequence shown here is derived from an EMBL/GenBank/DDBJ whole genome shotgun (WGS) entry which is preliminary data.</text>
</comment>
<organism evidence="3">
    <name type="scientific">Caldithrix abyssi</name>
    <dbReference type="NCBI Taxonomy" id="187145"/>
    <lineage>
        <taxon>Bacteria</taxon>
        <taxon>Pseudomonadati</taxon>
        <taxon>Calditrichota</taxon>
        <taxon>Calditrichia</taxon>
        <taxon>Calditrichales</taxon>
        <taxon>Calditrichaceae</taxon>
        <taxon>Caldithrix</taxon>
    </lineage>
</organism>
<dbReference type="PROSITE" id="PS51257">
    <property type="entry name" value="PROKAR_LIPOPROTEIN"/>
    <property type="match status" value="1"/>
</dbReference>
<dbReference type="EMBL" id="DRTD01000374">
    <property type="protein sequence ID" value="HHE55135.1"/>
    <property type="molecule type" value="Genomic_DNA"/>
</dbReference>
<dbReference type="Pfam" id="PF13432">
    <property type="entry name" value="TPR_16"/>
    <property type="match status" value="1"/>
</dbReference>
<dbReference type="Pfam" id="PF13174">
    <property type="entry name" value="TPR_6"/>
    <property type="match status" value="2"/>
</dbReference>
<dbReference type="InterPro" id="IPR019734">
    <property type="entry name" value="TPR_rpt"/>
</dbReference>
<gene>
    <name evidence="3" type="ORF">ENL21_05085</name>
</gene>
<evidence type="ECO:0000313" key="3">
    <source>
        <dbReference type="EMBL" id="HHE55135.1"/>
    </source>
</evidence>
<feature type="repeat" description="TPR" evidence="1">
    <location>
        <begin position="190"/>
        <end position="223"/>
    </location>
</feature>
<dbReference type="PROSITE" id="PS50293">
    <property type="entry name" value="TPR_REGION"/>
    <property type="match status" value="1"/>
</dbReference>
<dbReference type="PANTHER" id="PTHR12558:SF13">
    <property type="entry name" value="CELL DIVISION CYCLE PROTEIN 27 HOMOLOG"/>
    <property type="match status" value="1"/>
</dbReference>
<proteinExistence type="predicted"/>
<reference evidence="3" key="1">
    <citation type="journal article" date="2020" name="mSystems">
        <title>Genome- and Community-Level Interaction Insights into Carbon Utilization and Element Cycling Functions of Hydrothermarchaeota in Hydrothermal Sediment.</title>
        <authorList>
            <person name="Zhou Z."/>
            <person name="Liu Y."/>
            <person name="Xu W."/>
            <person name="Pan J."/>
            <person name="Luo Z.H."/>
            <person name="Li M."/>
        </authorList>
    </citation>
    <scope>NUCLEOTIDE SEQUENCE [LARGE SCALE GENOMIC DNA]</scope>
    <source>
        <strain evidence="3">HyVt-76</strain>
    </source>
</reference>
<evidence type="ECO:0000256" key="2">
    <source>
        <dbReference type="SAM" id="MobiDB-lite"/>
    </source>
</evidence>
<dbReference type="SMART" id="SM00028">
    <property type="entry name" value="TPR"/>
    <property type="match status" value="7"/>
</dbReference>
<keyword evidence="1" id="KW-0802">TPR repeat</keyword>
<name>A0A7V5LJM1_CALAY</name>
<dbReference type="Gene3D" id="1.25.40.10">
    <property type="entry name" value="Tetratricopeptide repeat domain"/>
    <property type="match status" value="5"/>
</dbReference>
<feature type="region of interest" description="Disordered" evidence="2">
    <location>
        <begin position="646"/>
        <end position="712"/>
    </location>
</feature>
<dbReference type="InterPro" id="IPR011990">
    <property type="entry name" value="TPR-like_helical_dom_sf"/>
</dbReference>
<dbReference type="Proteomes" id="UP000886111">
    <property type="component" value="Unassembled WGS sequence"/>
</dbReference>
<protein>
    <submittedName>
        <fullName evidence="3">Tetratricopeptide repeat protein</fullName>
    </submittedName>
</protein>
<dbReference type="Pfam" id="PF13181">
    <property type="entry name" value="TPR_8"/>
    <property type="match status" value="1"/>
</dbReference>
<dbReference type="PROSITE" id="PS50005">
    <property type="entry name" value="TPR"/>
    <property type="match status" value="2"/>
</dbReference>
<dbReference type="AlphaFoldDB" id="A0A7V5LJM1"/>